<feature type="compositionally biased region" description="Basic residues" evidence="1">
    <location>
        <begin position="764"/>
        <end position="786"/>
    </location>
</feature>
<feature type="compositionally biased region" description="Basic and acidic residues" evidence="1">
    <location>
        <begin position="217"/>
        <end position="233"/>
    </location>
</feature>
<feature type="compositionally biased region" description="Basic and acidic residues" evidence="1">
    <location>
        <begin position="137"/>
        <end position="147"/>
    </location>
</feature>
<feature type="region of interest" description="Disordered" evidence="1">
    <location>
        <begin position="726"/>
        <end position="827"/>
    </location>
</feature>
<dbReference type="EMBL" id="CP000125">
    <property type="protein sequence ID" value="ABA52892.1"/>
    <property type="molecule type" value="Genomic_DNA"/>
</dbReference>
<gene>
    <name evidence="2" type="ordered locus">BURPS1710b_A1230</name>
</gene>
<dbReference type="KEGG" id="bpm:BURPS1710b_A1230"/>
<evidence type="ECO:0000256" key="1">
    <source>
        <dbReference type="SAM" id="MobiDB-lite"/>
    </source>
</evidence>
<feature type="compositionally biased region" description="Basic and acidic residues" evidence="1">
    <location>
        <begin position="242"/>
        <end position="263"/>
    </location>
</feature>
<proteinExistence type="predicted"/>
<accession>Q3JJ67</accession>
<evidence type="ECO:0000313" key="2">
    <source>
        <dbReference type="EMBL" id="ABA52892.1"/>
    </source>
</evidence>
<feature type="compositionally biased region" description="Low complexity" evidence="1">
    <location>
        <begin position="787"/>
        <end position="807"/>
    </location>
</feature>
<feature type="compositionally biased region" description="Low complexity" evidence="1">
    <location>
        <begin position="282"/>
        <end position="291"/>
    </location>
</feature>
<feature type="compositionally biased region" description="Basic residues" evidence="1">
    <location>
        <begin position="808"/>
        <end position="827"/>
    </location>
</feature>
<sequence length="827" mass="92654">MSRTEEVACHETASLRPRGPGKARLARRRRPHSRSVVVDRRRRGRRAVGREPCTACRGRSRVAAARRRRAADRRVCRPDRQVRLHRPELRGPRGGGGPRGARRARRVRQVDERGERPARRHRDSARLGEDGLGGRTGRRDRPRVQERRRGRRAVARRRLLRRQRRVRARMADRARRPVGQGQGLRHVRADRPVARHARRNRRSAGARPVARRGRPALSERQHAHDGVHRRAVDRVSVALHEPAARRRDLDGHAARRRDGREAVPRLSEAGADGALRGGGPGRAATANARGGVTRGARRAAPRCARCDGVAPRGAAVPRPCGIAPAVAASPHARRACVVARNARACARLRIGSAPREHIGVHRSNVGAAAQCHRRIELARDELEGAPRALLAERGDAVEERAADHRAARAERHRLQHVLPRAHAAVEPHFDALAGRLDDGGQRLDRRHRAVELAAAVVRHDDRVRARIGRAERIVRIEHALDDQLAVPPPPDPFGIAPADRRIELLAGPRIERPHVGHALHVPDDVAEMAATRARHAEAPARLAHHVEQVRQRDARRCRQAVLHVLVALAGDLQVHRQHERGAARRARALDQPLDERAIAHHVQLEPERAAHVRDDVLDRADAHRRQRERHAEMPRGARGEDLAVRAHHADEARRRERHRHRHILPRHRRAQVAVRDVDAHALAQPDLPEIGLIRAIRRFRVGARIDIVIEHSRDAFFRENAKIFDAGDRDGHGRLREGGDDATAAPGCPPGNIFSRGAKEIPRRRAPRARRRRRATRRTRRRRRAARTASGNTAPPAARCAETAARARPPRARGARARGCRARRPGR</sequence>
<protein>
    <submittedName>
        <fullName evidence="2">Uncharacterized protein</fullName>
    </submittedName>
</protein>
<feature type="compositionally biased region" description="Basic residues" evidence="1">
    <location>
        <begin position="19"/>
        <end position="33"/>
    </location>
</feature>
<feature type="region of interest" description="Disordered" evidence="1">
    <location>
        <begin position="1"/>
        <end position="52"/>
    </location>
</feature>
<dbReference type="Proteomes" id="UP000002700">
    <property type="component" value="Chromosome II"/>
</dbReference>
<reference evidence="2 3" key="1">
    <citation type="submission" date="2005-09" db="EMBL/GenBank/DDBJ databases">
        <authorList>
            <person name="Woods D.E."/>
            <person name="Nierman W.C."/>
        </authorList>
    </citation>
    <scope>NUCLEOTIDE SEQUENCE [LARGE SCALE GENOMIC DNA]</scope>
    <source>
        <strain evidence="2 3">1710b</strain>
    </source>
</reference>
<feature type="compositionally biased region" description="Basic and acidic residues" evidence="1">
    <location>
        <begin position="622"/>
        <end position="654"/>
    </location>
</feature>
<dbReference type="HOGENOM" id="CLU_342465_0_0_4"/>
<feature type="compositionally biased region" description="Basic and acidic residues" evidence="1">
    <location>
        <begin position="72"/>
        <end position="91"/>
    </location>
</feature>
<dbReference type="AlphaFoldDB" id="Q3JJ67"/>
<organism evidence="2 3">
    <name type="scientific">Burkholderia pseudomallei (strain 1710b)</name>
    <dbReference type="NCBI Taxonomy" id="320372"/>
    <lineage>
        <taxon>Bacteria</taxon>
        <taxon>Pseudomonadati</taxon>
        <taxon>Pseudomonadota</taxon>
        <taxon>Betaproteobacteria</taxon>
        <taxon>Burkholderiales</taxon>
        <taxon>Burkholderiaceae</taxon>
        <taxon>Burkholderia</taxon>
        <taxon>pseudomallei group</taxon>
    </lineage>
</organism>
<feature type="compositionally biased region" description="Basic residues" evidence="1">
    <location>
        <begin position="148"/>
        <end position="168"/>
    </location>
</feature>
<feature type="compositionally biased region" description="Basic residues" evidence="1">
    <location>
        <begin position="194"/>
        <end position="214"/>
    </location>
</feature>
<evidence type="ECO:0000313" key="3">
    <source>
        <dbReference type="Proteomes" id="UP000002700"/>
    </source>
</evidence>
<name>Q3JJ67_BURP1</name>
<dbReference type="EnsemblBacteria" id="ABA52892">
    <property type="protein sequence ID" value="ABA52892"/>
    <property type="gene ID" value="BURPS1710b_A1230"/>
</dbReference>
<feature type="compositionally biased region" description="Basic and acidic residues" evidence="1">
    <location>
        <begin position="726"/>
        <end position="739"/>
    </location>
</feature>
<feature type="compositionally biased region" description="Basic and acidic residues" evidence="1">
    <location>
        <begin position="108"/>
        <end position="117"/>
    </location>
</feature>
<feature type="region of interest" description="Disordered" evidence="1">
    <location>
        <begin position="64"/>
        <end position="293"/>
    </location>
</feature>
<feature type="region of interest" description="Disordered" evidence="1">
    <location>
        <begin position="622"/>
        <end position="659"/>
    </location>
</feature>